<keyword evidence="3" id="KW-1185">Reference proteome</keyword>
<keyword evidence="1" id="KW-0812">Transmembrane</keyword>
<evidence type="ECO:0000256" key="1">
    <source>
        <dbReference type="SAM" id="Phobius"/>
    </source>
</evidence>
<reference evidence="2 3" key="1">
    <citation type="submission" date="2019-04" db="EMBL/GenBank/DDBJ databases">
        <title>Herbidospora sp. NEAU-GS14.nov., a novel actinomycete isolated from soil.</title>
        <authorList>
            <person name="Han L."/>
        </authorList>
    </citation>
    <scope>NUCLEOTIDE SEQUENCE [LARGE SCALE GENOMIC DNA]</scope>
    <source>
        <strain evidence="2 3">NEAU-GS14</strain>
    </source>
</reference>
<keyword evidence="1" id="KW-0472">Membrane</keyword>
<evidence type="ECO:0000313" key="2">
    <source>
        <dbReference type="EMBL" id="TKK87386.1"/>
    </source>
</evidence>
<organism evidence="2 3">
    <name type="scientific">Herbidospora galbida</name>
    <dbReference type="NCBI Taxonomy" id="2575442"/>
    <lineage>
        <taxon>Bacteria</taxon>
        <taxon>Bacillati</taxon>
        <taxon>Actinomycetota</taxon>
        <taxon>Actinomycetes</taxon>
        <taxon>Streptosporangiales</taxon>
        <taxon>Streptosporangiaceae</taxon>
        <taxon>Herbidospora</taxon>
    </lineage>
</organism>
<gene>
    <name evidence="2" type="ORF">FDA94_17970</name>
</gene>
<dbReference type="Proteomes" id="UP000308705">
    <property type="component" value="Unassembled WGS sequence"/>
</dbReference>
<dbReference type="EMBL" id="SZQA01000016">
    <property type="protein sequence ID" value="TKK87386.1"/>
    <property type="molecule type" value="Genomic_DNA"/>
</dbReference>
<sequence>MGRILLYAVIAVAAFFVIGWLIGLVFGLLKWALIIGVIGLAVMGVMKLTRGKSKSPDWS</sequence>
<protein>
    <submittedName>
        <fullName evidence="2">Uncharacterized protein</fullName>
    </submittedName>
</protein>
<name>A0A4U3MHN0_9ACTN</name>
<dbReference type="AlphaFoldDB" id="A0A4U3MHN0"/>
<keyword evidence="1" id="KW-1133">Transmembrane helix</keyword>
<dbReference type="OrthoDB" id="3544108at2"/>
<accession>A0A4U3MHN0</accession>
<feature type="transmembrane region" description="Helical" evidence="1">
    <location>
        <begin position="5"/>
        <end position="22"/>
    </location>
</feature>
<comment type="caution">
    <text evidence="2">The sequence shown here is derived from an EMBL/GenBank/DDBJ whole genome shotgun (WGS) entry which is preliminary data.</text>
</comment>
<proteinExistence type="predicted"/>
<feature type="transmembrane region" description="Helical" evidence="1">
    <location>
        <begin position="28"/>
        <end position="46"/>
    </location>
</feature>
<dbReference type="RefSeq" id="WP_137248222.1">
    <property type="nucleotide sequence ID" value="NZ_SZQA01000016.1"/>
</dbReference>
<evidence type="ECO:0000313" key="3">
    <source>
        <dbReference type="Proteomes" id="UP000308705"/>
    </source>
</evidence>